<dbReference type="InterPro" id="IPR012677">
    <property type="entry name" value="Nucleotide-bd_a/b_plait_sf"/>
</dbReference>
<evidence type="ECO:0000256" key="5">
    <source>
        <dbReference type="ARBA" id="ARBA00023274"/>
    </source>
</evidence>
<dbReference type="HAMAP" id="MF_01369_B">
    <property type="entry name" value="Ribosomal_uL23_B"/>
    <property type="match status" value="1"/>
</dbReference>
<dbReference type="GO" id="GO:0003735">
    <property type="term" value="F:structural constituent of ribosome"/>
    <property type="evidence" value="ECO:0007669"/>
    <property type="project" value="InterPro"/>
</dbReference>
<dbReference type="Gene3D" id="3.30.70.330">
    <property type="match status" value="1"/>
</dbReference>
<sequence>MYQIIEKPLVTEKGTDMLAEGNWVMFRVNTAANKIQIREAVQKIFNVKVLHVNTQVVRGKRRRFGKSMGQLKTWKKAMVQLKEGEKIEIFEGV</sequence>
<dbReference type="InterPro" id="IPR013025">
    <property type="entry name" value="Ribosomal_uL23-like"/>
</dbReference>
<gene>
    <name evidence="6" type="ORF">METZ01_LOCUS437503</name>
</gene>
<name>A0A382YNU8_9ZZZZ</name>
<dbReference type="AlphaFoldDB" id="A0A382YNU8"/>
<keyword evidence="5" id="KW-0687">Ribonucleoprotein</keyword>
<organism evidence="6">
    <name type="scientific">marine metagenome</name>
    <dbReference type="NCBI Taxonomy" id="408172"/>
    <lineage>
        <taxon>unclassified sequences</taxon>
        <taxon>metagenomes</taxon>
        <taxon>ecological metagenomes</taxon>
    </lineage>
</organism>
<protein>
    <recommendedName>
        <fullName evidence="7">50S ribosomal protein L23</fullName>
    </recommendedName>
</protein>
<dbReference type="GO" id="GO:1990904">
    <property type="term" value="C:ribonucleoprotein complex"/>
    <property type="evidence" value="ECO:0007669"/>
    <property type="project" value="UniProtKB-KW"/>
</dbReference>
<evidence type="ECO:0000313" key="6">
    <source>
        <dbReference type="EMBL" id="SVD84649.1"/>
    </source>
</evidence>
<keyword evidence="4" id="KW-0689">Ribosomal protein</keyword>
<proteinExistence type="inferred from homology"/>
<evidence type="ECO:0000256" key="3">
    <source>
        <dbReference type="ARBA" id="ARBA00022884"/>
    </source>
</evidence>
<dbReference type="EMBL" id="UINC01177163">
    <property type="protein sequence ID" value="SVD84649.1"/>
    <property type="molecule type" value="Genomic_DNA"/>
</dbReference>
<dbReference type="GO" id="GO:0006412">
    <property type="term" value="P:translation"/>
    <property type="evidence" value="ECO:0007669"/>
    <property type="project" value="InterPro"/>
</dbReference>
<reference evidence="6" key="1">
    <citation type="submission" date="2018-05" db="EMBL/GenBank/DDBJ databases">
        <authorList>
            <person name="Lanie J.A."/>
            <person name="Ng W.-L."/>
            <person name="Kazmierczak K.M."/>
            <person name="Andrzejewski T.M."/>
            <person name="Davidsen T.M."/>
            <person name="Wayne K.J."/>
            <person name="Tettelin H."/>
            <person name="Glass J.I."/>
            <person name="Rusch D."/>
            <person name="Podicherti R."/>
            <person name="Tsui H.-C.T."/>
            <person name="Winkler M.E."/>
        </authorList>
    </citation>
    <scope>NUCLEOTIDE SEQUENCE</scope>
</reference>
<dbReference type="GO" id="GO:0019843">
    <property type="term" value="F:rRNA binding"/>
    <property type="evidence" value="ECO:0007669"/>
    <property type="project" value="UniProtKB-KW"/>
</dbReference>
<dbReference type="PANTHER" id="PTHR11620">
    <property type="entry name" value="60S RIBOSOMAL PROTEIN L23A"/>
    <property type="match status" value="1"/>
</dbReference>
<dbReference type="InterPro" id="IPR012678">
    <property type="entry name" value="Ribosomal_uL23/eL15/eS24_sf"/>
</dbReference>
<dbReference type="FunFam" id="3.30.70.330:FF:000001">
    <property type="entry name" value="50S ribosomal protein L23"/>
    <property type="match status" value="1"/>
</dbReference>
<dbReference type="Pfam" id="PF00276">
    <property type="entry name" value="Ribosomal_L23"/>
    <property type="match status" value="1"/>
</dbReference>
<dbReference type="NCBIfam" id="NF004359">
    <property type="entry name" value="PRK05738.1-3"/>
    <property type="match status" value="1"/>
</dbReference>
<dbReference type="GO" id="GO:0005840">
    <property type="term" value="C:ribosome"/>
    <property type="evidence" value="ECO:0007669"/>
    <property type="project" value="UniProtKB-KW"/>
</dbReference>
<evidence type="ECO:0000256" key="2">
    <source>
        <dbReference type="ARBA" id="ARBA00022730"/>
    </source>
</evidence>
<evidence type="ECO:0008006" key="7">
    <source>
        <dbReference type="Google" id="ProtNLM"/>
    </source>
</evidence>
<keyword evidence="2" id="KW-0699">rRNA-binding</keyword>
<dbReference type="SUPFAM" id="SSF54189">
    <property type="entry name" value="Ribosomal proteins S24e, L23 and L15e"/>
    <property type="match status" value="1"/>
</dbReference>
<keyword evidence="3" id="KW-0694">RNA-binding</keyword>
<accession>A0A382YNU8</accession>
<evidence type="ECO:0000256" key="4">
    <source>
        <dbReference type="ARBA" id="ARBA00022980"/>
    </source>
</evidence>
<comment type="similarity">
    <text evidence="1">Belongs to the universal ribosomal protein uL23 family.</text>
</comment>
<dbReference type="NCBIfam" id="NF004363">
    <property type="entry name" value="PRK05738.2-4"/>
    <property type="match status" value="1"/>
</dbReference>
<evidence type="ECO:0000256" key="1">
    <source>
        <dbReference type="ARBA" id="ARBA00006700"/>
    </source>
</evidence>